<keyword evidence="10 12" id="KW-0472">Membrane</keyword>
<evidence type="ECO:0000259" key="15">
    <source>
        <dbReference type="Pfam" id="PF07660"/>
    </source>
</evidence>
<dbReference type="InterPro" id="IPR000531">
    <property type="entry name" value="Beta-barrel_TonB"/>
</dbReference>
<dbReference type="NCBIfam" id="TIGR04057">
    <property type="entry name" value="SusC_RagA_signa"/>
    <property type="match status" value="1"/>
</dbReference>
<dbReference type="Pfam" id="PF00593">
    <property type="entry name" value="TonB_dep_Rec_b-barrel"/>
    <property type="match status" value="1"/>
</dbReference>
<organism evidence="17 18">
    <name type="scientific">Wenyingzhuangia heitensis</name>
    <dbReference type="NCBI Taxonomy" id="1487859"/>
    <lineage>
        <taxon>Bacteria</taxon>
        <taxon>Pseudomonadati</taxon>
        <taxon>Bacteroidota</taxon>
        <taxon>Flavobacteriia</taxon>
        <taxon>Flavobacteriales</taxon>
        <taxon>Flavobacteriaceae</taxon>
        <taxon>Wenyingzhuangia</taxon>
    </lineage>
</organism>
<dbReference type="PANTHER" id="PTHR32552:SF68">
    <property type="entry name" value="FERRICHROME OUTER MEMBRANE TRANSPORTER_PHAGE RECEPTOR"/>
    <property type="match status" value="1"/>
</dbReference>
<keyword evidence="6" id="KW-0732">Signal</keyword>
<evidence type="ECO:0000313" key="18">
    <source>
        <dbReference type="Proteomes" id="UP000745859"/>
    </source>
</evidence>
<dbReference type="InterPro" id="IPR037066">
    <property type="entry name" value="Plug_dom_sf"/>
</dbReference>
<evidence type="ECO:0000256" key="1">
    <source>
        <dbReference type="ARBA" id="ARBA00004571"/>
    </source>
</evidence>
<accession>A0ABX0UCG6</accession>
<dbReference type="Gene3D" id="2.40.170.20">
    <property type="entry name" value="TonB-dependent receptor, beta-barrel domain"/>
    <property type="match status" value="1"/>
</dbReference>
<dbReference type="InterPro" id="IPR012910">
    <property type="entry name" value="Plug_dom"/>
</dbReference>
<dbReference type="InterPro" id="IPR023996">
    <property type="entry name" value="TonB-dep_OMP_SusC/RagA"/>
</dbReference>
<dbReference type="SUPFAM" id="SSF49464">
    <property type="entry name" value="Carboxypeptidase regulatory domain-like"/>
    <property type="match status" value="1"/>
</dbReference>
<dbReference type="InterPro" id="IPR008969">
    <property type="entry name" value="CarboxyPept-like_regulatory"/>
</dbReference>
<dbReference type="Gene3D" id="2.170.130.10">
    <property type="entry name" value="TonB-dependent receptor, plug domain"/>
    <property type="match status" value="1"/>
</dbReference>
<protein>
    <submittedName>
        <fullName evidence="17">TonB-linked SusC/RagA family outer membrane protein</fullName>
    </submittedName>
</protein>
<dbReference type="Pfam" id="PF07660">
    <property type="entry name" value="STN"/>
    <property type="match status" value="1"/>
</dbReference>
<keyword evidence="18" id="KW-1185">Reference proteome</keyword>
<evidence type="ECO:0000256" key="2">
    <source>
        <dbReference type="ARBA" id="ARBA00022448"/>
    </source>
</evidence>
<proteinExistence type="inferred from homology"/>
<name>A0ABX0UCG6_9FLAO</name>
<comment type="similarity">
    <text evidence="12 13">Belongs to the TonB-dependent receptor family.</text>
</comment>
<feature type="domain" description="TonB-dependent receptor plug" evidence="16">
    <location>
        <begin position="222"/>
        <end position="328"/>
    </location>
</feature>
<keyword evidence="2 12" id="KW-0813">Transport</keyword>
<dbReference type="NCBIfam" id="TIGR04056">
    <property type="entry name" value="OMP_RagA_SusC"/>
    <property type="match status" value="1"/>
</dbReference>
<keyword evidence="8" id="KW-0406">Ion transport</keyword>
<keyword evidence="9 13" id="KW-0798">TonB box</keyword>
<evidence type="ECO:0000256" key="11">
    <source>
        <dbReference type="ARBA" id="ARBA00023237"/>
    </source>
</evidence>
<evidence type="ECO:0000256" key="12">
    <source>
        <dbReference type="PROSITE-ProRule" id="PRU01360"/>
    </source>
</evidence>
<keyword evidence="3 12" id="KW-1134">Transmembrane beta strand</keyword>
<evidence type="ECO:0000259" key="16">
    <source>
        <dbReference type="Pfam" id="PF07715"/>
    </source>
</evidence>
<feature type="domain" description="TonB-dependent receptor-like beta-barrel" evidence="14">
    <location>
        <begin position="482"/>
        <end position="1059"/>
    </location>
</feature>
<evidence type="ECO:0000256" key="9">
    <source>
        <dbReference type="ARBA" id="ARBA00023077"/>
    </source>
</evidence>
<dbReference type="InterPro" id="IPR011662">
    <property type="entry name" value="Secretin/TonB_short_N"/>
</dbReference>
<feature type="domain" description="Secretin/TonB short N-terminal" evidence="15">
    <location>
        <begin position="70"/>
        <end position="117"/>
    </location>
</feature>
<keyword evidence="5 12" id="KW-0812">Transmembrane</keyword>
<evidence type="ECO:0000256" key="8">
    <source>
        <dbReference type="ARBA" id="ARBA00023065"/>
    </source>
</evidence>
<keyword evidence="11 12" id="KW-0998">Cell outer membrane</keyword>
<dbReference type="RefSeq" id="WP_167190784.1">
    <property type="nucleotide sequence ID" value="NZ_JAASQL010000007.1"/>
</dbReference>
<dbReference type="InterPro" id="IPR039426">
    <property type="entry name" value="TonB-dep_rcpt-like"/>
</dbReference>
<dbReference type="PROSITE" id="PS52016">
    <property type="entry name" value="TONB_DEPENDENT_REC_3"/>
    <property type="match status" value="1"/>
</dbReference>
<evidence type="ECO:0000313" key="17">
    <source>
        <dbReference type="EMBL" id="NIJ46522.1"/>
    </source>
</evidence>
<dbReference type="Proteomes" id="UP000745859">
    <property type="component" value="Unassembled WGS sequence"/>
</dbReference>
<comment type="caution">
    <text evidence="17">The sequence shown here is derived from an EMBL/GenBank/DDBJ whole genome shotgun (WGS) entry which is preliminary data.</text>
</comment>
<keyword evidence="4" id="KW-0410">Iron transport</keyword>
<evidence type="ECO:0000256" key="10">
    <source>
        <dbReference type="ARBA" id="ARBA00023136"/>
    </source>
</evidence>
<sequence>MKKTNWFSPLLEDTLKKNRKMKLTILLFSLALFNANANTSYSQNKKISLSVEKESIEDVLDKIESLSEFKFFYNTDDINVSKEITLNVNKTSIKNILKELFNGNKTSYEVIKNQIVLKNNTKVNDIIQQTIIVKGVITGANGEPIPGASVVEKGTNNGVVSDFDGNFNIKLSSNSSTILVSFIGYKTKEIIIGNQTNFNIQLEEDAASLDEVIIVGYGSTKKSDLTGAVSQVTAESFKDQPLIRLEDALQGRAAGVTVAKSSGSPGAAVKVRIRGANSITGNNDPLVVIDGIIGGDLSTINPNDIASMDVLKDASATAVYGSRGSNGVIMVTTKKGSGKLKVDFDHFTSISEVPKYLDQLSVTDFATIENARRVRVGGSPIFTNAEIDALAQNGGTNYQDEIYQKAISNTTQVSVSGSEGDVRYFLSGNYTKQDGIVINTGYDRVTLRANVNAKVNNKLKVGLNIFTSKSSTKNDLNTYNRHQGSPLLKALTWDPTTPVYDANGNYNLRSIKGIGSLNDNPVFVLKESDFRKRSNIVNSTLNLNYQILDELSYSMIAGSSQTNNSTQNYKVETGDDYLPDTDYSGVDIAALQLSNVLTWQKEFGKHNIKATGVYEFTTSENRTNGYNANGLSLPLGFYRGDDLADASGKNVNNSYTKSVIESYMLRAEYNFNNNLLLTGTVRWDGSSVFPSEKWGTFPSIAVAYNLDDEIKEIANSINGLKLRLGFGQVGNAGIAPYSSWGLLTTNQYAYDGTSPTTGNIITSFENPDLTWETTTQYNAGVDLSFFNNRLNTSIDVYHKKTTDLLLDVPVSDTNGGNNGAISIYSNIGEVENKGLDLSFSGDIINQDEFRWNANLNLSFMKNKVTKLYGGLTELEGTFKAPGGQDRSVNTIMVGKPLGEFLGATFLGTWKTAEATEAATYGSLPGDAKYLRDEDGEILISSIGNGTPTMQWGFNNTFTYNNWDLNVVVQGVHGFDVYNIVQAAITGGAGDSRSFLAAEQVNQWTDTNETEIPAGSTFYNSSRFVEKGDFIRLSNLNIGYTLKEIKGIQSLKIYAGGQNLFLITDYSGYDPEHTSRSADGSGNVDVAAGINTGAYPNPRVYNIGLKATF</sequence>
<dbReference type="Pfam" id="PF13715">
    <property type="entry name" value="CarbopepD_reg_2"/>
    <property type="match status" value="1"/>
</dbReference>
<keyword evidence="7" id="KW-0408">Iron</keyword>
<reference evidence="17 18" key="1">
    <citation type="submission" date="2020-03" db="EMBL/GenBank/DDBJ databases">
        <title>Genomic Encyclopedia of Type Strains, Phase IV (KMG-IV): sequencing the most valuable type-strain genomes for metagenomic binning, comparative biology and taxonomic classification.</title>
        <authorList>
            <person name="Goeker M."/>
        </authorList>
    </citation>
    <scope>NUCLEOTIDE SEQUENCE [LARGE SCALE GENOMIC DNA]</scope>
    <source>
        <strain evidence="17 18">DSM 101599</strain>
    </source>
</reference>
<evidence type="ECO:0000259" key="14">
    <source>
        <dbReference type="Pfam" id="PF00593"/>
    </source>
</evidence>
<dbReference type="InterPro" id="IPR023997">
    <property type="entry name" value="TonB-dep_OMP_SusC/RagA_CS"/>
</dbReference>
<comment type="subcellular location">
    <subcellularLocation>
        <location evidence="1 12">Cell outer membrane</location>
        <topology evidence="1 12">Multi-pass membrane protein</topology>
    </subcellularLocation>
</comment>
<dbReference type="EMBL" id="JAASQL010000007">
    <property type="protein sequence ID" value="NIJ46522.1"/>
    <property type="molecule type" value="Genomic_DNA"/>
</dbReference>
<dbReference type="Pfam" id="PF07715">
    <property type="entry name" value="Plug"/>
    <property type="match status" value="1"/>
</dbReference>
<dbReference type="SUPFAM" id="SSF56935">
    <property type="entry name" value="Porins"/>
    <property type="match status" value="1"/>
</dbReference>
<evidence type="ECO:0000256" key="4">
    <source>
        <dbReference type="ARBA" id="ARBA00022496"/>
    </source>
</evidence>
<dbReference type="InterPro" id="IPR036942">
    <property type="entry name" value="Beta-barrel_TonB_sf"/>
</dbReference>
<dbReference type="PANTHER" id="PTHR32552">
    <property type="entry name" value="FERRICHROME IRON RECEPTOR-RELATED"/>
    <property type="match status" value="1"/>
</dbReference>
<evidence type="ECO:0000256" key="7">
    <source>
        <dbReference type="ARBA" id="ARBA00023004"/>
    </source>
</evidence>
<gene>
    <name evidence="17" type="ORF">FHR24_003010</name>
</gene>
<evidence type="ECO:0000256" key="5">
    <source>
        <dbReference type="ARBA" id="ARBA00022692"/>
    </source>
</evidence>
<dbReference type="Gene3D" id="2.60.40.1120">
    <property type="entry name" value="Carboxypeptidase-like, regulatory domain"/>
    <property type="match status" value="1"/>
</dbReference>
<evidence type="ECO:0000256" key="6">
    <source>
        <dbReference type="ARBA" id="ARBA00022729"/>
    </source>
</evidence>
<evidence type="ECO:0000256" key="3">
    <source>
        <dbReference type="ARBA" id="ARBA00022452"/>
    </source>
</evidence>
<evidence type="ECO:0000256" key="13">
    <source>
        <dbReference type="RuleBase" id="RU003357"/>
    </source>
</evidence>